<protein>
    <submittedName>
        <fullName evidence="2">Uncharacterized protein</fullName>
    </submittedName>
</protein>
<keyword evidence="1" id="KW-1133">Transmembrane helix</keyword>
<dbReference type="Proteomes" id="UP000040453">
    <property type="component" value="Unassembled WGS sequence"/>
</dbReference>
<feature type="transmembrane region" description="Helical" evidence="1">
    <location>
        <begin position="17"/>
        <end position="41"/>
    </location>
</feature>
<feature type="transmembrane region" description="Helical" evidence="1">
    <location>
        <begin position="76"/>
        <end position="95"/>
    </location>
</feature>
<dbReference type="AlphaFoldDB" id="A0A0A1M5D8"/>
<dbReference type="EMBL" id="CDGG01000001">
    <property type="protein sequence ID" value="CEI80515.1"/>
    <property type="molecule type" value="Genomic_DNA"/>
</dbReference>
<gene>
    <name evidence="2" type="ORF">BN997_00319</name>
</gene>
<proteinExistence type="predicted"/>
<feature type="transmembrane region" description="Helical" evidence="1">
    <location>
        <begin position="47"/>
        <end position="69"/>
    </location>
</feature>
<keyword evidence="1" id="KW-0812">Transmembrane</keyword>
<accession>A0A0A1M5D8</accession>
<evidence type="ECO:0000313" key="2">
    <source>
        <dbReference type="EMBL" id="CEI80515.1"/>
    </source>
</evidence>
<sequence>MKSTSENKLQGSNNRSFLLYFIITGFITTILSFFFMGRAIAEGDNDYFGLNFFLLIAVWGLGAILYYLFKIKRVGLFISILPIVFYICRFILSFFI</sequence>
<organism evidence="2 3">
    <name type="scientific">Oceanobacillus oncorhynchi</name>
    <dbReference type="NCBI Taxonomy" id="545501"/>
    <lineage>
        <taxon>Bacteria</taxon>
        <taxon>Bacillati</taxon>
        <taxon>Bacillota</taxon>
        <taxon>Bacilli</taxon>
        <taxon>Bacillales</taxon>
        <taxon>Bacillaceae</taxon>
        <taxon>Oceanobacillus</taxon>
    </lineage>
</organism>
<keyword evidence="3" id="KW-1185">Reference proteome</keyword>
<evidence type="ECO:0000313" key="3">
    <source>
        <dbReference type="Proteomes" id="UP000040453"/>
    </source>
</evidence>
<name>A0A0A1M5D8_9BACI</name>
<keyword evidence="1" id="KW-0472">Membrane</keyword>
<reference evidence="2 3" key="1">
    <citation type="submission" date="2014-11" db="EMBL/GenBank/DDBJ databases">
        <authorList>
            <person name="Urmite Genomes Urmite Genomes"/>
        </authorList>
    </citation>
    <scope>NUCLEOTIDE SEQUENCE [LARGE SCALE GENOMIC DNA]</scope>
    <source>
        <strain evidence="2 3">Oc5</strain>
    </source>
</reference>
<evidence type="ECO:0000256" key="1">
    <source>
        <dbReference type="SAM" id="Phobius"/>
    </source>
</evidence>